<proteinExistence type="inferred from homology"/>
<evidence type="ECO:0000256" key="4">
    <source>
        <dbReference type="ARBA" id="ARBA00035244"/>
    </source>
</evidence>
<dbReference type="NCBIfam" id="TIGR03953">
    <property type="entry name" value="rplD_bact"/>
    <property type="match status" value="1"/>
</dbReference>
<dbReference type="InterPro" id="IPR023574">
    <property type="entry name" value="Ribosomal_uL4_dom_sf"/>
</dbReference>
<name>W0RIQ1_9BACT</name>
<dbReference type="AlphaFoldDB" id="W0RIQ1"/>
<dbReference type="Proteomes" id="UP000019151">
    <property type="component" value="Chromosome"/>
</dbReference>
<keyword evidence="8" id="KW-1185">Reference proteome</keyword>
<evidence type="ECO:0000256" key="3">
    <source>
        <dbReference type="ARBA" id="ARBA00023274"/>
    </source>
</evidence>
<keyword evidence="5" id="KW-0694">RNA-binding</keyword>
<dbReference type="PANTHER" id="PTHR10746">
    <property type="entry name" value="50S RIBOSOMAL PROTEIN L4"/>
    <property type="match status" value="1"/>
</dbReference>
<evidence type="ECO:0000313" key="7">
    <source>
        <dbReference type="EMBL" id="AHG90312.1"/>
    </source>
</evidence>
<dbReference type="InParanoid" id="W0RIQ1"/>
<organism evidence="7 8">
    <name type="scientific">Gemmatirosa kalamazoonensis</name>
    <dbReference type="NCBI Taxonomy" id="861299"/>
    <lineage>
        <taxon>Bacteria</taxon>
        <taxon>Pseudomonadati</taxon>
        <taxon>Gemmatimonadota</taxon>
        <taxon>Gemmatimonadia</taxon>
        <taxon>Gemmatimonadales</taxon>
        <taxon>Gemmatimonadaceae</taxon>
        <taxon>Gemmatirosa</taxon>
    </lineage>
</organism>
<dbReference type="OrthoDB" id="9803201at2"/>
<dbReference type="GO" id="GO:0019843">
    <property type="term" value="F:rRNA binding"/>
    <property type="evidence" value="ECO:0007669"/>
    <property type="project" value="UniProtKB-UniRule"/>
</dbReference>
<dbReference type="FunCoup" id="W0RIQ1">
    <property type="interactions" value="543"/>
</dbReference>
<sequence>MADTTTLQAAAFGADGAKKAPVSLPAALFDGTVNVPVMHQAVKAYLANQRQGTAATKIRKYVTGGNQKPWRQKGTGRARQGSTRAPHWVGGGTVFGPQPRDYDQKLPRKVKALARKSALNARAREDALLVVDSLAFESPKTKQITALLARLGVSEQKVLVLTDGAKPGVYLSARNLPNVHAMPYSDASTYHILWSDVVIVESAALSRAAESERAETTDTAEG</sequence>
<evidence type="ECO:0000256" key="6">
    <source>
        <dbReference type="SAM" id="MobiDB-lite"/>
    </source>
</evidence>
<accession>W0RIQ1</accession>
<evidence type="ECO:0000256" key="1">
    <source>
        <dbReference type="ARBA" id="ARBA00010528"/>
    </source>
</evidence>
<evidence type="ECO:0000313" key="8">
    <source>
        <dbReference type="Proteomes" id="UP000019151"/>
    </source>
</evidence>
<dbReference type="HAMAP" id="MF_01328_B">
    <property type="entry name" value="Ribosomal_uL4_B"/>
    <property type="match status" value="1"/>
</dbReference>
<dbReference type="RefSeq" id="WP_025411784.1">
    <property type="nucleotide sequence ID" value="NZ_CP007128.1"/>
</dbReference>
<comment type="function">
    <text evidence="5">Forms part of the polypeptide exit tunnel.</text>
</comment>
<dbReference type="Gene3D" id="3.40.1370.10">
    <property type="match status" value="1"/>
</dbReference>
<comment type="function">
    <text evidence="5">One of the primary rRNA binding proteins, this protein initially binds near the 5'-end of the 23S rRNA. It is important during the early stages of 50S assembly. It makes multiple contacts with different domains of the 23S rRNA in the assembled 50S subunit and ribosome.</text>
</comment>
<dbReference type="PATRIC" id="fig|861299.3.peg.2827"/>
<dbReference type="EMBL" id="CP007128">
    <property type="protein sequence ID" value="AHG90312.1"/>
    <property type="molecule type" value="Genomic_DNA"/>
</dbReference>
<comment type="subunit">
    <text evidence="5">Part of the 50S ribosomal subunit.</text>
</comment>
<keyword evidence="5" id="KW-0699">rRNA-binding</keyword>
<dbReference type="GO" id="GO:0003735">
    <property type="term" value="F:structural constituent of ribosome"/>
    <property type="evidence" value="ECO:0007669"/>
    <property type="project" value="InterPro"/>
</dbReference>
<dbReference type="Pfam" id="PF00573">
    <property type="entry name" value="Ribosomal_L4"/>
    <property type="match status" value="1"/>
</dbReference>
<dbReference type="HOGENOM" id="CLU_041575_5_2_0"/>
<dbReference type="PANTHER" id="PTHR10746:SF6">
    <property type="entry name" value="LARGE RIBOSOMAL SUBUNIT PROTEIN UL4M"/>
    <property type="match status" value="1"/>
</dbReference>
<dbReference type="GO" id="GO:1990904">
    <property type="term" value="C:ribonucleoprotein complex"/>
    <property type="evidence" value="ECO:0007669"/>
    <property type="project" value="UniProtKB-KW"/>
</dbReference>
<feature type="region of interest" description="Disordered" evidence="6">
    <location>
        <begin position="65"/>
        <end position="85"/>
    </location>
</feature>
<keyword evidence="3 5" id="KW-0687">Ribonucleoprotein</keyword>
<reference evidence="7 8" key="1">
    <citation type="journal article" date="2014" name="Genome Announc.">
        <title>Genome Sequence and Methylome of Soil Bacterium Gemmatirosa kalamazoonensis KBS708T, a Member of the Rarely Cultivated Gemmatimonadetes Phylum.</title>
        <authorList>
            <person name="Debruyn J.M."/>
            <person name="Radosevich M."/>
            <person name="Wommack K.E."/>
            <person name="Polson S.W."/>
            <person name="Hauser L.J."/>
            <person name="Fawaz M.N."/>
            <person name="Korlach J."/>
            <person name="Tsai Y.C."/>
        </authorList>
    </citation>
    <scope>NUCLEOTIDE SEQUENCE [LARGE SCALE GENOMIC DNA]</scope>
    <source>
        <strain evidence="7 8">KBS708</strain>
    </source>
</reference>
<dbReference type="eggNOG" id="COG0088">
    <property type="taxonomic scope" value="Bacteria"/>
</dbReference>
<dbReference type="SUPFAM" id="SSF52166">
    <property type="entry name" value="Ribosomal protein L4"/>
    <property type="match status" value="1"/>
</dbReference>
<protein>
    <recommendedName>
        <fullName evidence="4 5">Large ribosomal subunit protein uL4</fullName>
    </recommendedName>
</protein>
<dbReference type="KEGG" id="gba:J421_2775"/>
<dbReference type="STRING" id="861299.J421_2775"/>
<dbReference type="InterPro" id="IPR002136">
    <property type="entry name" value="Ribosomal_uL4"/>
</dbReference>
<evidence type="ECO:0000256" key="5">
    <source>
        <dbReference type="HAMAP-Rule" id="MF_01328"/>
    </source>
</evidence>
<dbReference type="InterPro" id="IPR013005">
    <property type="entry name" value="Ribosomal_uL4-like"/>
</dbReference>
<gene>
    <name evidence="5" type="primary">rplD</name>
    <name evidence="7" type="ORF">J421_2775</name>
</gene>
<keyword evidence="2 5" id="KW-0689">Ribosomal protein</keyword>
<comment type="similarity">
    <text evidence="1 5">Belongs to the universal ribosomal protein uL4 family.</text>
</comment>
<dbReference type="GO" id="GO:0006412">
    <property type="term" value="P:translation"/>
    <property type="evidence" value="ECO:0007669"/>
    <property type="project" value="UniProtKB-UniRule"/>
</dbReference>
<evidence type="ECO:0000256" key="2">
    <source>
        <dbReference type="ARBA" id="ARBA00022980"/>
    </source>
</evidence>
<dbReference type="GO" id="GO:0005840">
    <property type="term" value="C:ribosome"/>
    <property type="evidence" value="ECO:0007669"/>
    <property type="project" value="UniProtKB-KW"/>
</dbReference>